<dbReference type="STRING" id="1965070.A0A443QHK5"/>
<evidence type="ECO:0000256" key="2">
    <source>
        <dbReference type="ARBA" id="ARBA00023235"/>
    </source>
</evidence>
<evidence type="ECO:0000313" key="5">
    <source>
        <dbReference type="Proteomes" id="UP000285301"/>
    </source>
</evidence>
<feature type="active site" evidence="3">
    <location>
        <position position="19"/>
    </location>
</feature>
<dbReference type="GO" id="GO:0016853">
    <property type="term" value="F:isomerase activity"/>
    <property type="evidence" value="ECO:0007669"/>
    <property type="project" value="UniProtKB-KW"/>
</dbReference>
<dbReference type="GO" id="GO:0005737">
    <property type="term" value="C:cytoplasm"/>
    <property type="evidence" value="ECO:0007669"/>
    <property type="project" value="TreeGrafter"/>
</dbReference>
<accession>A0A443QHK5</accession>
<dbReference type="InterPro" id="IPR003719">
    <property type="entry name" value="Phenazine_PhzF-like"/>
</dbReference>
<name>A0A443QHK5_9ACAR</name>
<dbReference type="Gene3D" id="3.10.310.10">
    <property type="entry name" value="Diaminopimelate Epimerase, Chain A, domain 1"/>
    <property type="match status" value="2"/>
</dbReference>
<dbReference type="EMBL" id="NCKU01007633">
    <property type="protein sequence ID" value="RWS02505.1"/>
    <property type="molecule type" value="Genomic_DNA"/>
</dbReference>
<dbReference type="OrthoDB" id="75169at2759"/>
<dbReference type="PANTHER" id="PTHR13774">
    <property type="entry name" value="PHENAZINE BIOSYNTHESIS PROTEIN"/>
    <property type="match status" value="1"/>
</dbReference>
<sequence length="256" mass="28909">EEISDHVKQKIAAEVNLSETAFVSRLNDCEYRLRWFTPTVEVDLCGHATLATAFVLFNVNKQLNQLTFRTKSEKLLRAQIDRVTQMISLQFPSNPPKAITSNFFSYLPKIIENVVCGVDVSVNTLLYSQETKKLIIHLANDVDCLRKIKPNFEKLLSVEQNDKIRGVSVVVEGDGESIDFHSRYFSPWNGLNEDPVNGSSHTILTPYWCGLKRKSVVVAKQESRRGGILFCKLMSDCVQLSGKCNAMIAGKLRIRI</sequence>
<gene>
    <name evidence="4" type="ORF">B4U79_08407</name>
</gene>
<dbReference type="SUPFAM" id="SSF54506">
    <property type="entry name" value="Diaminopimelate epimerase-like"/>
    <property type="match status" value="1"/>
</dbReference>
<dbReference type="Proteomes" id="UP000285301">
    <property type="component" value="Unassembled WGS sequence"/>
</dbReference>
<reference evidence="4 5" key="1">
    <citation type="journal article" date="2018" name="Gigascience">
        <title>Genomes of trombidid mites reveal novel predicted allergens and laterally-transferred genes associated with secondary metabolism.</title>
        <authorList>
            <person name="Dong X."/>
            <person name="Chaisiri K."/>
            <person name="Xia D."/>
            <person name="Armstrong S.D."/>
            <person name="Fang Y."/>
            <person name="Donnelly M.J."/>
            <person name="Kadowaki T."/>
            <person name="McGarry J.W."/>
            <person name="Darby A.C."/>
            <person name="Makepeace B.L."/>
        </authorList>
    </citation>
    <scope>NUCLEOTIDE SEQUENCE [LARGE SCALE GENOMIC DNA]</scope>
    <source>
        <strain evidence="4">UoL-WK</strain>
    </source>
</reference>
<dbReference type="Pfam" id="PF02567">
    <property type="entry name" value="PhzC-PhzF"/>
    <property type="match status" value="1"/>
</dbReference>
<dbReference type="NCBIfam" id="TIGR00654">
    <property type="entry name" value="PhzF_family"/>
    <property type="match status" value="1"/>
</dbReference>
<keyword evidence="2" id="KW-0413">Isomerase</keyword>
<dbReference type="PANTHER" id="PTHR13774:SF17">
    <property type="entry name" value="PHENAZINE BIOSYNTHESIS-LIKE DOMAIN-CONTAINING PROTEIN"/>
    <property type="match status" value="1"/>
</dbReference>
<keyword evidence="5" id="KW-1185">Reference proteome</keyword>
<evidence type="ECO:0000256" key="1">
    <source>
        <dbReference type="ARBA" id="ARBA00008270"/>
    </source>
</evidence>
<dbReference type="PIRSF" id="PIRSF016184">
    <property type="entry name" value="PhzC_PhzF"/>
    <property type="match status" value="1"/>
</dbReference>
<evidence type="ECO:0000256" key="3">
    <source>
        <dbReference type="PIRSR" id="PIRSR016184-1"/>
    </source>
</evidence>
<organism evidence="4 5">
    <name type="scientific">Dinothrombium tinctorium</name>
    <dbReference type="NCBI Taxonomy" id="1965070"/>
    <lineage>
        <taxon>Eukaryota</taxon>
        <taxon>Metazoa</taxon>
        <taxon>Ecdysozoa</taxon>
        <taxon>Arthropoda</taxon>
        <taxon>Chelicerata</taxon>
        <taxon>Arachnida</taxon>
        <taxon>Acari</taxon>
        <taxon>Acariformes</taxon>
        <taxon>Trombidiformes</taxon>
        <taxon>Prostigmata</taxon>
        <taxon>Anystina</taxon>
        <taxon>Parasitengona</taxon>
        <taxon>Trombidioidea</taxon>
        <taxon>Trombidiidae</taxon>
        <taxon>Dinothrombium</taxon>
    </lineage>
</organism>
<comment type="caution">
    <text evidence="4">The sequence shown here is derived from an EMBL/GenBank/DDBJ whole genome shotgun (WGS) entry which is preliminary data.</text>
</comment>
<proteinExistence type="inferred from homology"/>
<protein>
    <submittedName>
        <fullName evidence="4">Phenazine biosynthesis-like domain-containing protein</fullName>
    </submittedName>
</protein>
<comment type="similarity">
    <text evidence="1">Belongs to the PhzF family.</text>
</comment>
<feature type="non-terminal residue" evidence="4">
    <location>
        <position position="1"/>
    </location>
</feature>
<evidence type="ECO:0000313" key="4">
    <source>
        <dbReference type="EMBL" id="RWS02505.1"/>
    </source>
</evidence>
<dbReference type="AlphaFoldDB" id="A0A443QHK5"/>